<reference evidence="1 2" key="1">
    <citation type="submission" date="2018-10" db="EMBL/GenBank/DDBJ databases">
        <title>Co-occurring genomic capacity for anaerobic methane metabolism and dissimilatory sulfite reduction discovered in the Korarchaeota.</title>
        <authorList>
            <person name="Mckay L.J."/>
            <person name="Dlakic M."/>
            <person name="Fields M.W."/>
            <person name="Delmont T.O."/>
            <person name="Eren A.M."/>
            <person name="Jay Z.J."/>
            <person name="Klingelsmith K.B."/>
            <person name="Rusch D.B."/>
            <person name="Inskeep W.P."/>
        </authorList>
    </citation>
    <scope>NUCLEOTIDE SEQUENCE [LARGE SCALE GENOMIC DNA]</scope>
    <source>
        <strain evidence="1 2">MDKW</strain>
    </source>
</reference>
<proteinExistence type="predicted"/>
<gene>
    <name evidence="1" type="ORF">D6D85_05820</name>
</gene>
<accession>A0A3R9PXK8</accession>
<organism evidence="1 2">
    <name type="scientific">Candidatus Methanodesulfokora washburnensis</name>
    <dbReference type="NCBI Taxonomy" id="2478471"/>
    <lineage>
        <taxon>Archaea</taxon>
        <taxon>Thermoproteota</taxon>
        <taxon>Candidatus Korarchaeia</taxon>
        <taxon>Candidatus Korarchaeia incertae sedis</taxon>
        <taxon>Candidatus Methanodesulfokora</taxon>
    </lineage>
</organism>
<evidence type="ECO:0000313" key="2">
    <source>
        <dbReference type="Proteomes" id="UP000277582"/>
    </source>
</evidence>
<name>A0A3R9PXK8_9CREN</name>
<evidence type="ECO:0000313" key="1">
    <source>
        <dbReference type="EMBL" id="RSN75750.1"/>
    </source>
</evidence>
<dbReference type="EMBL" id="RCOS01000070">
    <property type="protein sequence ID" value="RSN75750.1"/>
    <property type="molecule type" value="Genomic_DNA"/>
</dbReference>
<keyword evidence="2" id="KW-1185">Reference proteome</keyword>
<comment type="caution">
    <text evidence="1">The sequence shown here is derived from an EMBL/GenBank/DDBJ whole genome shotgun (WGS) entry which is preliminary data.</text>
</comment>
<dbReference type="AlphaFoldDB" id="A0A3R9PXK8"/>
<sequence length="389" mass="42646">MMMISKATKFAILLLVMIPTILVYSPDLSGKNIVPLPGKGFYLQTGLIDLHDGADVKIPWPGFSLHVLKVNTSHGMGYALVRMDGPGGAVAYMNISRGFVFNGSQYGSTGSLYVIITGDVRIRVGDHRGIPYFRVVDSSNNWIKLPDRILANITSANFTANATTDEIASSYPYFIAKTGAAARLNSTTYPVRAWGVWNVSGDSRGYAYIWSPEIFPWFNGSVVSYFLPSYDQIYVFGSFEKAAEAVELPCTSILNSPYFTVFSAVDANSARTYFQSPAFSPTGNVIVGGPFVNYLSANAASSSGVSFTKDKMIVNGSVYESKWQKTDYAIILLKNGRIYAMGTHRYGTKAALLLLSEKPVFNSYIIIKWEDLNGNADVERNEITLIAKV</sequence>
<protein>
    <submittedName>
        <fullName evidence="1">Uncharacterized protein</fullName>
    </submittedName>
</protein>
<dbReference type="Proteomes" id="UP000277582">
    <property type="component" value="Unassembled WGS sequence"/>
</dbReference>